<evidence type="ECO:0000313" key="3">
    <source>
        <dbReference type="Proteomes" id="UP000499080"/>
    </source>
</evidence>
<dbReference type="Proteomes" id="UP000499080">
    <property type="component" value="Unassembled WGS sequence"/>
</dbReference>
<sequence>MQERVKLSNTEKGGTAEESEVSTRHFSCIRKHFHSVLKNLIPVASYARTAPSSLSLRKIPIGGIVETHQEKETGIAADLDGLGVESKWSQHRKNKKLTEAFRSYST</sequence>
<reference evidence="2 3" key="1">
    <citation type="journal article" date="2019" name="Sci. Rep.">
        <title>Orb-weaving spider Araneus ventricosus genome elucidates the spidroin gene catalogue.</title>
        <authorList>
            <person name="Kono N."/>
            <person name="Nakamura H."/>
            <person name="Ohtoshi R."/>
            <person name="Moran D.A.P."/>
            <person name="Shinohara A."/>
            <person name="Yoshida Y."/>
            <person name="Fujiwara M."/>
            <person name="Mori M."/>
            <person name="Tomita M."/>
            <person name="Arakawa K."/>
        </authorList>
    </citation>
    <scope>NUCLEOTIDE SEQUENCE [LARGE SCALE GENOMIC DNA]</scope>
</reference>
<dbReference type="AlphaFoldDB" id="A0A4Y2U4K2"/>
<gene>
    <name evidence="2" type="ORF">AVEN_51256_1</name>
</gene>
<proteinExistence type="predicted"/>
<protein>
    <submittedName>
        <fullName evidence="2">Uncharacterized protein</fullName>
    </submittedName>
</protein>
<feature type="region of interest" description="Disordered" evidence="1">
    <location>
        <begin position="1"/>
        <end position="21"/>
    </location>
</feature>
<name>A0A4Y2U4K2_ARAVE</name>
<evidence type="ECO:0000256" key="1">
    <source>
        <dbReference type="SAM" id="MobiDB-lite"/>
    </source>
</evidence>
<comment type="caution">
    <text evidence="2">The sequence shown here is derived from an EMBL/GenBank/DDBJ whole genome shotgun (WGS) entry which is preliminary data.</text>
</comment>
<dbReference type="EMBL" id="BGPR01033818">
    <property type="protein sequence ID" value="GBO07905.1"/>
    <property type="molecule type" value="Genomic_DNA"/>
</dbReference>
<organism evidence="2 3">
    <name type="scientific">Araneus ventricosus</name>
    <name type="common">Orbweaver spider</name>
    <name type="synonym">Epeira ventricosa</name>
    <dbReference type="NCBI Taxonomy" id="182803"/>
    <lineage>
        <taxon>Eukaryota</taxon>
        <taxon>Metazoa</taxon>
        <taxon>Ecdysozoa</taxon>
        <taxon>Arthropoda</taxon>
        <taxon>Chelicerata</taxon>
        <taxon>Arachnida</taxon>
        <taxon>Araneae</taxon>
        <taxon>Araneomorphae</taxon>
        <taxon>Entelegynae</taxon>
        <taxon>Araneoidea</taxon>
        <taxon>Araneidae</taxon>
        <taxon>Araneus</taxon>
    </lineage>
</organism>
<evidence type="ECO:0000313" key="2">
    <source>
        <dbReference type="EMBL" id="GBO07905.1"/>
    </source>
</evidence>
<accession>A0A4Y2U4K2</accession>
<keyword evidence="3" id="KW-1185">Reference proteome</keyword>